<keyword evidence="5" id="KW-1185">Reference proteome</keyword>
<dbReference type="RefSeq" id="WP_066615266.1">
    <property type="nucleotide sequence ID" value="NZ_JBHSYQ010000003.1"/>
</dbReference>
<dbReference type="PANTHER" id="PTHR44103">
    <property type="entry name" value="PROPROTEIN CONVERTASE P"/>
    <property type="match status" value="1"/>
</dbReference>
<dbReference type="Proteomes" id="UP001596405">
    <property type="component" value="Unassembled WGS sequence"/>
</dbReference>
<keyword evidence="1 2" id="KW-0732">Signal</keyword>
<dbReference type="InterPro" id="IPR026444">
    <property type="entry name" value="Secre_tail"/>
</dbReference>
<dbReference type="Gene3D" id="2.130.10.130">
    <property type="entry name" value="Integrin alpha, N-terminal"/>
    <property type="match status" value="1"/>
</dbReference>
<dbReference type="PANTHER" id="PTHR44103:SF1">
    <property type="entry name" value="PROPROTEIN CONVERTASE P"/>
    <property type="match status" value="1"/>
</dbReference>
<feature type="chain" id="PRO_5046635906" evidence="2">
    <location>
        <begin position="20"/>
        <end position="741"/>
    </location>
</feature>
<name>A0ABW2DHQ7_9BACT</name>
<evidence type="ECO:0000256" key="2">
    <source>
        <dbReference type="SAM" id="SignalP"/>
    </source>
</evidence>
<sequence length="741" mass="80976">MNRAIKVLAFFTSCLAITAQSVLGQKLIRFQEVQGPEVLVQGQTLPQPWIGGLNSPQFSAIDLNLDGQDDLFVFDRSSQRIITFLAVQRNGQWGYQHAPQFEAAFPTDLRMFALLRDYNNDGDPDIFTATNQGIMVYKNISATVGKLAFDLAYPILYFNTDANLLVGSEDLPAIADMDGDGDLDILTWEWSGGIKLEYFQNQREELGLPSHELKFTKTSNWWGQVTRCVGSCNNYRFNDHCPSSHHIGGSSVLPLDVDGNGVLDIVVGHDDCPDLVSLMNTGTNLLPKITSAQYNLPPDIAGKHFSVFPAAYYLDVTFDGVPDLVVAPNATANSHQNVDLGTSTWFFANTGTAAQPRFESAKQPFLQNQMIDVGEGAAPALGNLLGSGNPDLLIGNTAVLKNNRYAASLALYKNVIISGKPTLQLVESDYLGLSEQLLLNLKPQLIDLNADGATDLVYSAYNQNTTRVELKYLLNQASAGQPAQFTLASAVPMTGVLFFRGDTPYLFDIDQDGTFDLLVGRASGALQYYRNSGSSTAPTWELVSEGLGGIVANGERRRLQIAVSDLNQDNQPNLLTSDDSGQLRLYPNFMENISGTFQAEEDVLWQPFYQKYSPLRLGVGMALATGDFYNSGTPAVLVGTHTGGIRYFQVNSGPLGAKEPSQWSENVQVYPNPAQDFVQLVTEKPAAFTLHNLAGVKVAEGNTKAQKVQQLDTQHLPAGLYLLRFISSNGQTTTHKLVIQR</sequence>
<dbReference type="NCBIfam" id="TIGR04183">
    <property type="entry name" value="Por_Secre_tail"/>
    <property type="match status" value="1"/>
</dbReference>
<dbReference type="InterPro" id="IPR028994">
    <property type="entry name" value="Integrin_alpha_N"/>
</dbReference>
<dbReference type="InterPro" id="IPR013517">
    <property type="entry name" value="FG-GAP"/>
</dbReference>
<organism evidence="4 5">
    <name type="scientific">Rufibacter roseus</name>
    <dbReference type="NCBI Taxonomy" id="1567108"/>
    <lineage>
        <taxon>Bacteria</taxon>
        <taxon>Pseudomonadati</taxon>
        <taxon>Bacteroidota</taxon>
        <taxon>Cytophagia</taxon>
        <taxon>Cytophagales</taxon>
        <taxon>Hymenobacteraceae</taxon>
        <taxon>Rufibacter</taxon>
    </lineage>
</organism>
<evidence type="ECO:0000313" key="4">
    <source>
        <dbReference type="EMBL" id="MFC6997150.1"/>
    </source>
</evidence>
<feature type="domain" description="Secretion system C-terminal sorting" evidence="3">
    <location>
        <begin position="669"/>
        <end position="739"/>
    </location>
</feature>
<evidence type="ECO:0000313" key="5">
    <source>
        <dbReference type="Proteomes" id="UP001596405"/>
    </source>
</evidence>
<dbReference type="Pfam" id="PF18962">
    <property type="entry name" value="Por_Secre_tail"/>
    <property type="match status" value="1"/>
</dbReference>
<accession>A0ABW2DHQ7</accession>
<protein>
    <submittedName>
        <fullName evidence="4">T9SS type A sorting domain-containing protein</fullName>
    </submittedName>
</protein>
<evidence type="ECO:0000259" key="3">
    <source>
        <dbReference type="Pfam" id="PF18962"/>
    </source>
</evidence>
<proteinExistence type="predicted"/>
<dbReference type="EMBL" id="JBHSYQ010000003">
    <property type="protein sequence ID" value="MFC6997150.1"/>
    <property type="molecule type" value="Genomic_DNA"/>
</dbReference>
<reference evidence="5" key="1">
    <citation type="journal article" date="2019" name="Int. J. Syst. Evol. Microbiol.">
        <title>The Global Catalogue of Microorganisms (GCM) 10K type strain sequencing project: providing services to taxonomists for standard genome sequencing and annotation.</title>
        <authorList>
            <consortium name="The Broad Institute Genomics Platform"/>
            <consortium name="The Broad Institute Genome Sequencing Center for Infectious Disease"/>
            <person name="Wu L."/>
            <person name="Ma J."/>
        </authorList>
    </citation>
    <scope>NUCLEOTIDE SEQUENCE [LARGE SCALE GENOMIC DNA]</scope>
    <source>
        <strain evidence="5">CGMCC 4.7393</strain>
    </source>
</reference>
<evidence type="ECO:0000256" key="1">
    <source>
        <dbReference type="ARBA" id="ARBA00022729"/>
    </source>
</evidence>
<dbReference type="Pfam" id="PF13517">
    <property type="entry name" value="FG-GAP_3"/>
    <property type="match status" value="1"/>
</dbReference>
<comment type="caution">
    <text evidence="4">The sequence shown here is derived from an EMBL/GenBank/DDBJ whole genome shotgun (WGS) entry which is preliminary data.</text>
</comment>
<dbReference type="SUPFAM" id="SSF69318">
    <property type="entry name" value="Integrin alpha N-terminal domain"/>
    <property type="match status" value="2"/>
</dbReference>
<gene>
    <name evidence="4" type="ORF">ACFQHR_05910</name>
</gene>
<feature type="signal peptide" evidence="2">
    <location>
        <begin position="1"/>
        <end position="19"/>
    </location>
</feature>